<proteinExistence type="predicted"/>
<evidence type="ECO:0000313" key="3">
    <source>
        <dbReference type="Proteomes" id="UP001295740"/>
    </source>
</evidence>
<keyword evidence="1" id="KW-0732">Signal</keyword>
<gene>
    <name evidence="2" type="ORF">KHLLAP_LOCUS3985</name>
</gene>
<feature type="chain" id="PRO_5042606425" evidence="1">
    <location>
        <begin position="20"/>
        <end position="126"/>
    </location>
</feature>
<evidence type="ECO:0000313" key="2">
    <source>
        <dbReference type="EMBL" id="CAJ2503517.1"/>
    </source>
</evidence>
<protein>
    <submittedName>
        <fullName evidence="2">Uu.00g109110.m01.CDS01</fullName>
    </submittedName>
</protein>
<name>A0AAI8VFP4_9PEZI</name>
<dbReference type="AlphaFoldDB" id="A0AAI8VFP4"/>
<reference evidence="2" key="1">
    <citation type="submission" date="2023-10" db="EMBL/GenBank/DDBJ databases">
        <authorList>
            <person name="Hackl T."/>
        </authorList>
    </citation>
    <scope>NUCLEOTIDE SEQUENCE</scope>
</reference>
<dbReference type="Proteomes" id="UP001295740">
    <property type="component" value="Unassembled WGS sequence"/>
</dbReference>
<keyword evidence="3" id="KW-1185">Reference proteome</keyword>
<evidence type="ECO:0000256" key="1">
    <source>
        <dbReference type="SAM" id="SignalP"/>
    </source>
</evidence>
<organism evidence="2 3">
    <name type="scientific">Anthostomella pinea</name>
    <dbReference type="NCBI Taxonomy" id="933095"/>
    <lineage>
        <taxon>Eukaryota</taxon>
        <taxon>Fungi</taxon>
        <taxon>Dikarya</taxon>
        <taxon>Ascomycota</taxon>
        <taxon>Pezizomycotina</taxon>
        <taxon>Sordariomycetes</taxon>
        <taxon>Xylariomycetidae</taxon>
        <taxon>Xylariales</taxon>
        <taxon>Xylariaceae</taxon>
        <taxon>Anthostomella</taxon>
    </lineage>
</organism>
<sequence>MRATSTITILSALATAARGMPQIHDASDESLRPRDDLSEKYDLGTVFKRQDREDRVKTGQGCEWKWCFDRRRLRRQNRNPLEVGYIQMGRIRSLVQDLPQGVVLDQGARFRVRVWLIECLRGGGRA</sequence>
<comment type="caution">
    <text evidence="2">The sequence shown here is derived from an EMBL/GenBank/DDBJ whole genome shotgun (WGS) entry which is preliminary data.</text>
</comment>
<dbReference type="EMBL" id="CAUWAG010000006">
    <property type="protein sequence ID" value="CAJ2503517.1"/>
    <property type="molecule type" value="Genomic_DNA"/>
</dbReference>
<accession>A0AAI8VFP4</accession>
<feature type="signal peptide" evidence="1">
    <location>
        <begin position="1"/>
        <end position="19"/>
    </location>
</feature>